<feature type="domain" description="Rhodopsin" evidence="8">
    <location>
        <begin position="58"/>
        <end position="171"/>
    </location>
</feature>
<feature type="transmembrane region" description="Helical" evidence="7">
    <location>
        <begin position="209"/>
        <end position="234"/>
    </location>
</feature>
<feature type="transmembrane region" description="Helical" evidence="7">
    <location>
        <begin position="42"/>
        <end position="67"/>
    </location>
</feature>
<keyword evidence="4 7" id="KW-0472">Membrane</keyword>
<evidence type="ECO:0000256" key="5">
    <source>
        <dbReference type="ARBA" id="ARBA00038359"/>
    </source>
</evidence>
<feature type="transmembrane region" description="Helical" evidence="7">
    <location>
        <begin position="123"/>
        <end position="144"/>
    </location>
</feature>
<evidence type="ECO:0000259" key="8">
    <source>
        <dbReference type="Pfam" id="PF20684"/>
    </source>
</evidence>
<dbReference type="AlphaFoldDB" id="A0AAJ0B0H1"/>
<feature type="transmembrane region" description="Helical" evidence="7">
    <location>
        <begin position="178"/>
        <end position="197"/>
    </location>
</feature>
<evidence type="ECO:0000256" key="7">
    <source>
        <dbReference type="SAM" id="Phobius"/>
    </source>
</evidence>
<dbReference type="Proteomes" id="UP001239445">
    <property type="component" value="Unassembled WGS sequence"/>
</dbReference>
<proteinExistence type="inferred from homology"/>
<dbReference type="Pfam" id="PF20684">
    <property type="entry name" value="Fung_rhodopsin"/>
    <property type="match status" value="2"/>
</dbReference>
<feature type="region of interest" description="Disordered" evidence="6">
    <location>
        <begin position="1"/>
        <end position="28"/>
    </location>
</feature>
<dbReference type="InterPro" id="IPR052337">
    <property type="entry name" value="SAT4-like"/>
</dbReference>
<comment type="similarity">
    <text evidence="5">Belongs to the SAT4 family.</text>
</comment>
<dbReference type="PANTHER" id="PTHR33048:SF146">
    <property type="entry name" value="INTEGRAL MEMBRANE PROTEIN"/>
    <property type="match status" value="1"/>
</dbReference>
<protein>
    <recommendedName>
        <fullName evidence="8">Rhodopsin domain-containing protein</fullName>
    </recommendedName>
</protein>
<evidence type="ECO:0000256" key="2">
    <source>
        <dbReference type="ARBA" id="ARBA00022692"/>
    </source>
</evidence>
<evidence type="ECO:0000313" key="9">
    <source>
        <dbReference type="EMBL" id="KAK1749420.1"/>
    </source>
</evidence>
<dbReference type="EMBL" id="MU839859">
    <property type="protein sequence ID" value="KAK1749420.1"/>
    <property type="molecule type" value="Genomic_DNA"/>
</dbReference>
<evidence type="ECO:0000313" key="10">
    <source>
        <dbReference type="Proteomes" id="UP001239445"/>
    </source>
</evidence>
<accession>A0AAJ0B0H1</accession>
<reference evidence="9" key="1">
    <citation type="submission" date="2023-06" db="EMBL/GenBank/DDBJ databases">
        <title>Genome-scale phylogeny and comparative genomics of the fungal order Sordariales.</title>
        <authorList>
            <consortium name="Lawrence Berkeley National Laboratory"/>
            <person name="Hensen N."/>
            <person name="Bonometti L."/>
            <person name="Westerberg I."/>
            <person name="Brannstrom I.O."/>
            <person name="Guillou S."/>
            <person name="Cros-Aarteil S."/>
            <person name="Calhoun S."/>
            <person name="Haridas S."/>
            <person name="Kuo A."/>
            <person name="Mondo S."/>
            <person name="Pangilinan J."/>
            <person name="Riley R."/>
            <person name="Labutti K."/>
            <person name="Andreopoulos B."/>
            <person name="Lipzen A."/>
            <person name="Chen C."/>
            <person name="Yanf M."/>
            <person name="Daum C."/>
            <person name="Ng V."/>
            <person name="Clum A."/>
            <person name="Steindorff A."/>
            <person name="Ohm R."/>
            <person name="Martin F."/>
            <person name="Silar P."/>
            <person name="Natvig D."/>
            <person name="Lalanne C."/>
            <person name="Gautier V."/>
            <person name="Ament-Velasquez S.L."/>
            <person name="Kruys A."/>
            <person name="Hutchinson M.I."/>
            <person name="Powell A.J."/>
            <person name="Barry K."/>
            <person name="Miller A.N."/>
            <person name="Grigoriev I.V."/>
            <person name="Debuchy R."/>
            <person name="Gladieux P."/>
            <person name="Thoren M.H."/>
            <person name="Johannesson H."/>
        </authorList>
    </citation>
    <scope>NUCLEOTIDE SEQUENCE</scope>
    <source>
        <strain evidence="9">PSN4</strain>
    </source>
</reference>
<dbReference type="InterPro" id="IPR049326">
    <property type="entry name" value="Rhodopsin_dom_fungi"/>
</dbReference>
<sequence length="301" mass="32752">MDGRPATSTLGPAVPTVPPVPPGANGSYADGPDADVGDGLMIVAWVFWSLASVVLMSRLVAAIAFVNQLRPSEYLMMAAYLCATVQNALITISLRDGLGHHTWFLTPDQIDASLRFGCYTQGWSIAAASLARISCCVFLLGFVSQFQRHRWSLWTLLVLQVLTGVLIIIVIYVTPPTMPLVVLVATAVVASLVKLAIAHRLEAFDDPVWNLVGLTVWVVLEGYVIIICGSIPMLRPFFRLVGAGKSRQDHLPNNAEHFRGSRGYTFRIQGETPGAQLERVKVARNGHWDDGQGSERRASSS</sequence>
<comment type="caution">
    <text evidence="9">The sequence shown here is derived from an EMBL/GenBank/DDBJ whole genome shotgun (WGS) entry which is preliminary data.</text>
</comment>
<comment type="subcellular location">
    <subcellularLocation>
        <location evidence="1">Membrane</location>
        <topology evidence="1">Multi-pass membrane protein</topology>
    </subcellularLocation>
</comment>
<keyword evidence="10" id="KW-1185">Reference proteome</keyword>
<feature type="transmembrane region" description="Helical" evidence="7">
    <location>
        <begin position="74"/>
        <end position="94"/>
    </location>
</feature>
<feature type="domain" description="Rhodopsin" evidence="8">
    <location>
        <begin position="183"/>
        <end position="239"/>
    </location>
</feature>
<organism evidence="9 10">
    <name type="scientific">Echria macrotheca</name>
    <dbReference type="NCBI Taxonomy" id="438768"/>
    <lineage>
        <taxon>Eukaryota</taxon>
        <taxon>Fungi</taxon>
        <taxon>Dikarya</taxon>
        <taxon>Ascomycota</taxon>
        <taxon>Pezizomycotina</taxon>
        <taxon>Sordariomycetes</taxon>
        <taxon>Sordariomycetidae</taxon>
        <taxon>Sordariales</taxon>
        <taxon>Schizotheciaceae</taxon>
        <taxon>Echria</taxon>
    </lineage>
</organism>
<dbReference type="GO" id="GO:0016020">
    <property type="term" value="C:membrane"/>
    <property type="evidence" value="ECO:0007669"/>
    <property type="project" value="UniProtKB-SubCell"/>
</dbReference>
<keyword evidence="3 7" id="KW-1133">Transmembrane helix</keyword>
<evidence type="ECO:0000256" key="1">
    <source>
        <dbReference type="ARBA" id="ARBA00004141"/>
    </source>
</evidence>
<evidence type="ECO:0000256" key="3">
    <source>
        <dbReference type="ARBA" id="ARBA00022989"/>
    </source>
</evidence>
<feature type="compositionally biased region" description="Polar residues" evidence="6">
    <location>
        <begin position="1"/>
        <end position="10"/>
    </location>
</feature>
<feature type="transmembrane region" description="Helical" evidence="7">
    <location>
        <begin position="151"/>
        <end position="172"/>
    </location>
</feature>
<keyword evidence="2 7" id="KW-0812">Transmembrane</keyword>
<dbReference type="PANTHER" id="PTHR33048">
    <property type="entry name" value="PTH11-LIKE INTEGRAL MEMBRANE PROTEIN (AFU_ORTHOLOGUE AFUA_5G11245)"/>
    <property type="match status" value="1"/>
</dbReference>
<gene>
    <name evidence="9" type="ORF">QBC47DRAFT_441941</name>
</gene>
<evidence type="ECO:0000256" key="6">
    <source>
        <dbReference type="SAM" id="MobiDB-lite"/>
    </source>
</evidence>
<evidence type="ECO:0000256" key="4">
    <source>
        <dbReference type="ARBA" id="ARBA00023136"/>
    </source>
</evidence>
<name>A0AAJ0B0H1_9PEZI</name>